<dbReference type="AlphaFoldDB" id="A0A9E8N7V3"/>
<evidence type="ECO:0000313" key="2">
    <source>
        <dbReference type="EMBL" id="WAC10958.1"/>
    </source>
</evidence>
<dbReference type="SUPFAM" id="SSF56925">
    <property type="entry name" value="OMPA-like"/>
    <property type="match status" value="1"/>
</dbReference>
<dbReference type="Proteomes" id="UP001164653">
    <property type="component" value="Chromosome"/>
</dbReference>
<name>A0A9E8N7V3_9BACT</name>
<evidence type="ECO:0008006" key="4">
    <source>
        <dbReference type="Google" id="ProtNLM"/>
    </source>
</evidence>
<evidence type="ECO:0000256" key="1">
    <source>
        <dbReference type="SAM" id="SignalP"/>
    </source>
</evidence>
<evidence type="ECO:0000313" key="3">
    <source>
        <dbReference type="Proteomes" id="UP001164653"/>
    </source>
</evidence>
<organism evidence="2 3">
    <name type="scientific">Dyadobacter pollutisoli</name>
    <dbReference type="NCBI Taxonomy" id="2910158"/>
    <lineage>
        <taxon>Bacteria</taxon>
        <taxon>Pseudomonadati</taxon>
        <taxon>Bacteroidota</taxon>
        <taxon>Cytophagia</taxon>
        <taxon>Cytophagales</taxon>
        <taxon>Spirosomataceae</taxon>
        <taxon>Dyadobacter</taxon>
    </lineage>
</organism>
<gene>
    <name evidence="2" type="ORF">ON006_24825</name>
</gene>
<protein>
    <recommendedName>
        <fullName evidence="4">Porin family protein</fullName>
    </recommendedName>
</protein>
<dbReference type="KEGG" id="dpf:ON006_24825"/>
<proteinExistence type="predicted"/>
<accession>A0A9E8N7V3</accession>
<sequence length="176" mass="19090">MKKILFMFFVASVLSVSSEKAFAQFEKGDKLLNAGINLGGTYGGGGIGVGASFEGGVHDFVSVGGQADFTTWNYGYFGYKWRYNFFTIAARGSYHYGKHFLKMDNLDLYAGPAIGYRVSSFSDPDGYSGVYDDGYGSGVFFGVFAGARYYFKPNMGVFAEVGYNAAPVKAGIAFKF</sequence>
<reference evidence="2" key="1">
    <citation type="submission" date="2022-11" db="EMBL/GenBank/DDBJ databases">
        <title>Dyadobacter pollutisoli sp. nov., isolated from plastic dumped soil.</title>
        <authorList>
            <person name="Kim J.M."/>
            <person name="Kim K.R."/>
            <person name="Lee J.K."/>
            <person name="Hao L."/>
            <person name="Jeon C.O."/>
        </authorList>
    </citation>
    <scope>NUCLEOTIDE SEQUENCE</scope>
    <source>
        <strain evidence="2">U1</strain>
    </source>
</reference>
<keyword evidence="3" id="KW-1185">Reference proteome</keyword>
<feature type="signal peptide" evidence="1">
    <location>
        <begin position="1"/>
        <end position="23"/>
    </location>
</feature>
<dbReference type="EMBL" id="CP112998">
    <property type="protein sequence ID" value="WAC10958.1"/>
    <property type="molecule type" value="Genomic_DNA"/>
</dbReference>
<dbReference type="RefSeq" id="WP_244822718.1">
    <property type="nucleotide sequence ID" value="NZ_CP112998.1"/>
</dbReference>
<dbReference type="InterPro" id="IPR011250">
    <property type="entry name" value="OMP/PagP_B-barrel"/>
</dbReference>
<feature type="chain" id="PRO_5039174431" description="Porin family protein" evidence="1">
    <location>
        <begin position="24"/>
        <end position="176"/>
    </location>
</feature>
<keyword evidence="1" id="KW-0732">Signal</keyword>